<evidence type="ECO:0000256" key="1">
    <source>
        <dbReference type="ARBA" id="ARBA00004141"/>
    </source>
</evidence>
<keyword evidence="4 9" id="KW-0472">Membrane</keyword>
<reference evidence="10 11" key="1">
    <citation type="journal article" date="2015" name="Genome Biol. Evol.">
        <title>Comparative Genomics of a Bacterivorous Green Alga Reveals Evolutionary Causalities and Consequences of Phago-Mixotrophic Mode of Nutrition.</title>
        <authorList>
            <person name="Burns J.A."/>
            <person name="Paasch A."/>
            <person name="Narechania A."/>
            <person name="Kim E."/>
        </authorList>
    </citation>
    <scope>NUCLEOTIDE SEQUENCE [LARGE SCALE GENOMIC DNA]</scope>
    <source>
        <strain evidence="10 11">PLY_AMNH</strain>
    </source>
</reference>
<dbReference type="InterPro" id="IPR036259">
    <property type="entry name" value="MFS_trans_sf"/>
</dbReference>
<dbReference type="InterPro" id="IPR010291">
    <property type="entry name" value="Ion_channel_UNC-93"/>
</dbReference>
<sequence length="512" mass="54934">MAAITEEVVKSESSKDIYPRDADDASGSRQLQQGKSAPRWYLLQFSFSSTMLFAAYLTMQNLLTAVIGDNGFIALAIVYAGMALSSNLGPPVVRHIGLARSFQLSVYAYTFMAVSAAITVKHPKQVWLLFSSSALLGFGAAIYWTAQGAYISSLTTSDQFGEASGTFWGIFSGSGIIGFLISTLMLELMGASDGAVLWTMAGISLLSAASFSFVREWQGAEEGSAAEAPHKSCDAIEDEVHAGASENEKARDAEKLPPPISHPIAGKERSVMVAMTEMLMLFGRREQLLLVFSCLWIGNMESFLWGTVAQEMGSRLASVAFIVNAVTAVGCNFVLGKWSDKVGRVPVALPLMLVSVASTLLAAWGVSMDEDCADASHRAQRSAFLILGAAGFGAADFPFQSQLRAIVGALYEGSPKLEAAYSNMVFCLTSGNVMSFLYGRSLHPTTQAGIVIGITVCAMVTFLCLPFDITWKGSIARDADEVKEEKEKSTPPDHHTQIHHAMDMPSSNNAQL</sequence>
<keyword evidence="2 9" id="KW-0812">Transmembrane</keyword>
<dbReference type="Pfam" id="PF05978">
    <property type="entry name" value="UNC-93"/>
    <property type="match status" value="1"/>
</dbReference>
<dbReference type="PANTHER" id="PTHR23294">
    <property type="entry name" value="ET TRANSLATION PRODUCT-RELATED"/>
    <property type="match status" value="1"/>
</dbReference>
<accession>A0AAE0ETB9</accession>
<gene>
    <name evidence="10" type="ORF">CYMTET_49983</name>
</gene>
<dbReference type="GO" id="GO:0016020">
    <property type="term" value="C:membrane"/>
    <property type="evidence" value="ECO:0007669"/>
    <property type="project" value="UniProtKB-SubCell"/>
</dbReference>
<dbReference type="Proteomes" id="UP001190700">
    <property type="component" value="Unassembled WGS sequence"/>
</dbReference>
<evidence type="ECO:0000313" key="11">
    <source>
        <dbReference type="Proteomes" id="UP001190700"/>
    </source>
</evidence>
<feature type="region of interest" description="Disordered" evidence="8">
    <location>
        <begin position="243"/>
        <end position="262"/>
    </location>
</feature>
<feature type="transmembrane region" description="Helical" evidence="9">
    <location>
        <begin position="167"/>
        <end position="189"/>
    </location>
</feature>
<feature type="transmembrane region" description="Helical" evidence="9">
    <location>
        <begin position="314"/>
        <end position="335"/>
    </location>
</feature>
<dbReference type="Gene3D" id="1.20.1250.20">
    <property type="entry name" value="MFS general substrate transporter like domains"/>
    <property type="match status" value="2"/>
</dbReference>
<evidence type="ECO:0000256" key="7">
    <source>
        <dbReference type="ARBA" id="ARBA00041910"/>
    </source>
</evidence>
<comment type="caution">
    <text evidence="10">The sequence shown here is derived from an EMBL/GenBank/DDBJ whole genome shotgun (WGS) entry which is preliminary data.</text>
</comment>
<feature type="compositionally biased region" description="Basic and acidic residues" evidence="8">
    <location>
        <begin position="7"/>
        <end position="23"/>
    </location>
</feature>
<keyword evidence="11" id="KW-1185">Reference proteome</keyword>
<evidence type="ECO:0000256" key="9">
    <source>
        <dbReference type="SAM" id="Phobius"/>
    </source>
</evidence>
<proteinExistence type="predicted"/>
<evidence type="ECO:0000256" key="6">
    <source>
        <dbReference type="ARBA" id="ARBA00040302"/>
    </source>
</evidence>
<feature type="transmembrane region" description="Helical" evidence="9">
    <location>
        <begin position="71"/>
        <end position="89"/>
    </location>
</feature>
<evidence type="ECO:0000256" key="3">
    <source>
        <dbReference type="ARBA" id="ARBA00022989"/>
    </source>
</evidence>
<evidence type="ECO:0000313" key="10">
    <source>
        <dbReference type="EMBL" id="KAK3240158.1"/>
    </source>
</evidence>
<protein>
    <recommendedName>
        <fullName evidence="6">UNC93-like protein MFSD11</fullName>
    </recommendedName>
    <alternativeName>
        <fullName evidence="7">Major facilitator superfamily domain-containing protein 11</fullName>
    </alternativeName>
</protein>
<dbReference type="AlphaFoldDB" id="A0AAE0ETB9"/>
<evidence type="ECO:0000256" key="8">
    <source>
        <dbReference type="SAM" id="MobiDB-lite"/>
    </source>
</evidence>
<dbReference type="EMBL" id="LGRX02033727">
    <property type="protein sequence ID" value="KAK3240158.1"/>
    <property type="molecule type" value="Genomic_DNA"/>
</dbReference>
<evidence type="ECO:0000256" key="2">
    <source>
        <dbReference type="ARBA" id="ARBA00022692"/>
    </source>
</evidence>
<organism evidence="10 11">
    <name type="scientific">Cymbomonas tetramitiformis</name>
    <dbReference type="NCBI Taxonomy" id="36881"/>
    <lineage>
        <taxon>Eukaryota</taxon>
        <taxon>Viridiplantae</taxon>
        <taxon>Chlorophyta</taxon>
        <taxon>Pyramimonadophyceae</taxon>
        <taxon>Pyramimonadales</taxon>
        <taxon>Pyramimonadaceae</taxon>
        <taxon>Cymbomonas</taxon>
    </lineage>
</organism>
<feature type="compositionally biased region" description="Basic and acidic residues" evidence="8">
    <location>
        <begin position="480"/>
        <end position="502"/>
    </location>
</feature>
<keyword evidence="3 9" id="KW-1133">Transmembrane helix</keyword>
<evidence type="ECO:0000256" key="4">
    <source>
        <dbReference type="ARBA" id="ARBA00023136"/>
    </source>
</evidence>
<feature type="transmembrane region" description="Helical" evidence="9">
    <location>
        <begin position="101"/>
        <end position="120"/>
    </location>
</feature>
<dbReference type="InterPro" id="IPR051617">
    <property type="entry name" value="UNC-93-like_regulator"/>
</dbReference>
<feature type="region of interest" description="Disordered" evidence="8">
    <location>
        <begin position="480"/>
        <end position="512"/>
    </location>
</feature>
<feature type="compositionally biased region" description="Basic and acidic residues" evidence="8">
    <location>
        <begin position="243"/>
        <end position="255"/>
    </location>
</feature>
<feature type="transmembrane region" description="Helical" evidence="9">
    <location>
        <begin position="445"/>
        <end position="467"/>
    </location>
</feature>
<feature type="transmembrane region" description="Helical" evidence="9">
    <location>
        <begin position="288"/>
        <end position="308"/>
    </location>
</feature>
<name>A0AAE0ETB9_9CHLO</name>
<comment type="subcellular location">
    <subcellularLocation>
        <location evidence="1">Membrane</location>
        <topology evidence="1">Multi-pass membrane protein</topology>
    </subcellularLocation>
</comment>
<feature type="region of interest" description="Disordered" evidence="8">
    <location>
        <begin position="1"/>
        <end position="31"/>
    </location>
</feature>
<evidence type="ECO:0000256" key="5">
    <source>
        <dbReference type="ARBA" id="ARBA00023180"/>
    </source>
</evidence>
<dbReference type="PANTHER" id="PTHR23294:SF0">
    <property type="entry name" value="UNC93-LIKE PROTEIN MFSD11"/>
    <property type="match status" value="1"/>
</dbReference>
<dbReference type="SUPFAM" id="SSF103473">
    <property type="entry name" value="MFS general substrate transporter"/>
    <property type="match status" value="1"/>
</dbReference>
<feature type="transmembrane region" description="Helical" evidence="9">
    <location>
        <begin position="126"/>
        <end position="146"/>
    </location>
</feature>
<keyword evidence="5" id="KW-0325">Glycoprotein</keyword>
<feature type="transmembrane region" description="Helical" evidence="9">
    <location>
        <begin position="347"/>
        <end position="367"/>
    </location>
</feature>